<evidence type="ECO:0000313" key="3">
    <source>
        <dbReference type="Proteomes" id="UP000006727"/>
    </source>
</evidence>
<sequence length="142" mass="15265">MFEGTAQCLGSSFKGFGKKITLGLVETSSIVEGLWKVTRRQAGLQLLPVAFEGSGGGGLLPANVGAIRMLFKVGVNVKLKAYRTAVAGYLRPVAMTGGPGVGSCGFESCINHCLKVPIGLRRWYLHRTLMFLSESIQRKFTV</sequence>
<name>A0A2K1K228_PHYPA</name>
<dbReference type="PANTHER" id="PTHR46975:SF2">
    <property type="entry name" value="PROTEIN SWEETIE"/>
    <property type="match status" value="1"/>
</dbReference>
<dbReference type="PANTHER" id="PTHR46975">
    <property type="entry name" value="PROTEIN SWEETIE"/>
    <property type="match status" value="1"/>
</dbReference>
<dbReference type="InterPro" id="IPR044218">
    <property type="entry name" value="SWEETIE"/>
</dbReference>
<dbReference type="Proteomes" id="UP000006727">
    <property type="component" value="Chromosome 9"/>
</dbReference>
<organism evidence="1">
    <name type="scientific">Physcomitrium patens</name>
    <name type="common">Spreading-leaved earth moss</name>
    <name type="synonym">Physcomitrella patens</name>
    <dbReference type="NCBI Taxonomy" id="3218"/>
    <lineage>
        <taxon>Eukaryota</taxon>
        <taxon>Viridiplantae</taxon>
        <taxon>Streptophyta</taxon>
        <taxon>Embryophyta</taxon>
        <taxon>Bryophyta</taxon>
        <taxon>Bryophytina</taxon>
        <taxon>Bryopsida</taxon>
        <taxon>Funariidae</taxon>
        <taxon>Funariales</taxon>
        <taxon>Funariaceae</taxon>
        <taxon>Physcomitrium</taxon>
    </lineage>
</organism>
<dbReference type="EMBL" id="ABEU02000009">
    <property type="protein sequence ID" value="PNR47833.1"/>
    <property type="molecule type" value="Genomic_DNA"/>
</dbReference>
<evidence type="ECO:0000313" key="1">
    <source>
        <dbReference type="EMBL" id="PNR47833.1"/>
    </source>
</evidence>
<evidence type="ECO:0000313" key="2">
    <source>
        <dbReference type="EnsemblPlants" id="Pp3c9_4980V3.1"/>
    </source>
</evidence>
<dbReference type="GO" id="GO:0005975">
    <property type="term" value="P:carbohydrate metabolic process"/>
    <property type="evidence" value="ECO:0007669"/>
    <property type="project" value="InterPro"/>
</dbReference>
<reference evidence="1 3" key="1">
    <citation type="journal article" date="2008" name="Science">
        <title>The Physcomitrella genome reveals evolutionary insights into the conquest of land by plants.</title>
        <authorList>
            <person name="Rensing S."/>
            <person name="Lang D."/>
            <person name="Zimmer A."/>
            <person name="Terry A."/>
            <person name="Salamov A."/>
            <person name="Shapiro H."/>
            <person name="Nishiyama T."/>
            <person name="Perroud P.-F."/>
            <person name="Lindquist E."/>
            <person name="Kamisugi Y."/>
            <person name="Tanahashi T."/>
            <person name="Sakakibara K."/>
            <person name="Fujita T."/>
            <person name="Oishi K."/>
            <person name="Shin-I T."/>
            <person name="Kuroki Y."/>
            <person name="Toyoda A."/>
            <person name="Suzuki Y."/>
            <person name="Hashimoto A."/>
            <person name="Yamaguchi K."/>
            <person name="Sugano A."/>
            <person name="Kohara Y."/>
            <person name="Fujiyama A."/>
            <person name="Anterola A."/>
            <person name="Aoki S."/>
            <person name="Ashton N."/>
            <person name="Barbazuk W.B."/>
            <person name="Barker E."/>
            <person name="Bennetzen J."/>
            <person name="Bezanilla M."/>
            <person name="Blankenship R."/>
            <person name="Cho S.H."/>
            <person name="Dutcher S."/>
            <person name="Estelle M."/>
            <person name="Fawcett J.A."/>
            <person name="Gundlach H."/>
            <person name="Hanada K."/>
            <person name="Heyl A."/>
            <person name="Hicks K.A."/>
            <person name="Hugh J."/>
            <person name="Lohr M."/>
            <person name="Mayer K."/>
            <person name="Melkozernov A."/>
            <person name="Murata T."/>
            <person name="Nelson D."/>
            <person name="Pils B."/>
            <person name="Prigge M."/>
            <person name="Reiss B."/>
            <person name="Renner T."/>
            <person name="Rombauts S."/>
            <person name="Rushton P."/>
            <person name="Sanderfoot A."/>
            <person name="Schween G."/>
            <person name="Shiu S.-H."/>
            <person name="Stueber K."/>
            <person name="Theodoulou F.L."/>
            <person name="Tu H."/>
            <person name="Van de Peer Y."/>
            <person name="Verrier P.J."/>
            <person name="Waters E."/>
            <person name="Wood A."/>
            <person name="Yang L."/>
            <person name="Cove D."/>
            <person name="Cuming A."/>
            <person name="Hasebe M."/>
            <person name="Lucas S."/>
            <person name="Mishler D.B."/>
            <person name="Reski R."/>
            <person name="Grigoriev I."/>
            <person name="Quatrano R.S."/>
            <person name="Boore J.L."/>
        </authorList>
    </citation>
    <scope>NUCLEOTIDE SEQUENCE [LARGE SCALE GENOMIC DNA]</scope>
    <source>
        <strain evidence="2 3">cv. Gransden 2004</strain>
    </source>
</reference>
<reference evidence="1 3" key="2">
    <citation type="journal article" date="2018" name="Plant J.">
        <title>The Physcomitrella patens chromosome-scale assembly reveals moss genome structure and evolution.</title>
        <authorList>
            <person name="Lang D."/>
            <person name="Ullrich K.K."/>
            <person name="Murat F."/>
            <person name="Fuchs J."/>
            <person name="Jenkins J."/>
            <person name="Haas F.B."/>
            <person name="Piednoel M."/>
            <person name="Gundlach H."/>
            <person name="Van Bel M."/>
            <person name="Meyberg R."/>
            <person name="Vives C."/>
            <person name="Morata J."/>
            <person name="Symeonidi A."/>
            <person name="Hiss M."/>
            <person name="Muchero W."/>
            <person name="Kamisugi Y."/>
            <person name="Saleh O."/>
            <person name="Blanc G."/>
            <person name="Decker E.L."/>
            <person name="van Gessel N."/>
            <person name="Grimwood J."/>
            <person name="Hayes R.D."/>
            <person name="Graham S.W."/>
            <person name="Gunter L.E."/>
            <person name="McDaniel S.F."/>
            <person name="Hoernstein S.N.W."/>
            <person name="Larsson A."/>
            <person name="Li F.W."/>
            <person name="Perroud P.F."/>
            <person name="Phillips J."/>
            <person name="Ranjan P."/>
            <person name="Rokshar D.S."/>
            <person name="Rothfels C.J."/>
            <person name="Schneider L."/>
            <person name="Shu S."/>
            <person name="Stevenson D.W."/>
            <person name="Thummler F."/>
            <person name="Tillich M."/>
            <person name="Villarreal Aguilar J.C."/>
            <person name="Widiez T."/>
            <person name="Wong G.K."/>
            <person name="Wymore A."/>
            <person name="Zhang Y."/>
            <person name="Zimmer A.D."/>
            <person name="Quatrano R.S."/>
            <person name="Mayer K.F.X."/>
            <person name="Goodstein D."/>
            <person name="Casacuberta J.M."/>
            <person name="Vandepoele K."/>
            <person name="Reski R."/>
            <person name="Cuming A.C."/>
            <person name="Tuskan G.A."/>
            <person name="Maumus F."/>
            <person name="Salse J."/>
            <person name="Schmutz J."/>
            <person name="Rensing S.A."/>
        </authorList>
    </citation>
    <scope>NUCLEOTIDE SEQUENCE [LARGE SCALE GENOMIC DNA]</scope>
    <source>
        <strain evidence="2 3">cv. Gransden 2004</strain>
    </source>
</reference>
<dbReference type="InParanoid" id="A0A2K1K228"/>
<gene>
    <name evidence="1" type="ORF">PHYPA_012306</name>
</gene>
<reference evidence="2" key="3">
    <citation type="submission" date="2020-12" db="UniProtKB">
        <authorList>
            <consortium name="EnsemblPlants"/>
        </authorList>
    </citation>
    <scope>IDENTIFICATION</scope>
</reference>
<dbReference type="EnsemblPlants" id="Pp3c9_4980V3.1">
    <property type="protein sequence ID" value="Pp3c9_4980V3.1"/>
    <property type="gene ID" value="Pp3c9_4980"/>
</dbReference>
<dbReference type="AlphaFoldDB" id="A0A2K1K228"/>
<dbReference type="Gramene" id="Pp3c9_4980V3.1">
    <property type="protein sequence ID" value="Pp3c9_4980V3.1"/>
    <property type="gene ID" value="Pp3c9_4980"/>
</dbReference>
<proteinExistence type="predicted"/>
<keyword evidence="3" id="KW-1185">Reference proteome</keyword>
<protein>
    <submittedName>
        <fullName evidence="1 2">Uncharacterized protein</fullName>
    </submittedName>
</protein>
<dbReference type="STRING" id="3218.A0A2K1K228"/>
<accession>A0A2K1K228</accession>
<dbReference type="PaxDb" id="3218-PP1S199_92V6.1"/>